<organism evidence="2 3">
    <name type="scientific">Suillus discolor</name>
    <dbReference type="NCBI Taxonomy" id="1912936"/>
    <lineage>
        <taxon>Eukaryota</taxon>
        <taxon>Fungi</taxon>
        <taxon>Dikarya</taxon>
        <taxon>Basidiomycota</taxon>
        <taxon>Agaricomycotina</taxon>
        <taxon>Agaricomycetes</taxon>
        <taxon>Agaricomycetidae</taxon>
        <taxon>Boletales</taxon>
        <taxon>Suillineae</taxon>
        <taxon>Suillaceae</taxon>
        <taxon>Suillus</taxon>
    </lineage>
</organism>
<dbReference type="Proteomes" id="UP000823399">
    <property type="component" value="Unassembled WGS sequence"/>
</dbReference>
<proteinExistence type="predicted"/>
<keyword evidence="3" id="KW-1185">Reference proteome</keyword>
<dbReference type="AlphaFoldDB" id="A0A9P7JPM8"/>
<comment type="caution">
    <text evidence="2">The sequence shown here is derived from an EMBL/GenBank/DDBJ whole genome shotgun (WGS) entry which is preliminary data.</text>
</comment>
<dbReference type="GeneID" id="64704383"/>
<accession>A0A9P7JPM8</accession>
<reference evidence="2" key="1">
    <citation type="journal article" date="2020" name="New Phytol.">
        <title>Comparative genomics reveals dynamic genome evolution in host specialist ectomycorrhizal fungi.</title>
        <authorList>
            <person name="Lofgren L.A."/>
            <person name="Nguyen N.H."/>
            <person name="Vilgalys R."/>
            <person name="Ruytinx J."/>
            <person name="Liao H.L."/>
            <person name="Branco S."/>
            <person name="Kuo A."/>
            <person name="LaButti K."/>
            <person name="Lipzen A."/>
            <person name="Andreopoulos W."/>
            <person name="Pangilinan J."/>
            <person name="Riley R."/>
            <person name="Hundley H."/>
            <person name="Na H."/>
            <person name="Barry K."/>
            <person name="Grigoriev I.V."/>
            <person name="Stajich J.E."/>
            <person name="Kennedy P.G."/>
        </authorList>
    </citation>
    <scope>NUCLEOTIDE SEQUENCE</scope>
    <source>
        <strain evidence="2">FC423</strain>
    </source>
</reference>
<evidence type="ECO:0000313" key="2">
    <source>
        <dbReference type="EMBL" id="KAG2096317.1"/>
    </source>
</evidence>
<protein>
    <submittedName>
        <fullName evidence="2">Uncharacterized protein</fullName>
    </submittedName>
</protein>
<evidence type="ECO:0000256" key="1">
    <source>
        <dbReference type="SAM" id="MobiDB-lite"/>
    </source>
</evidence>
<name>A0A9P7JPM8_9AGAM</name>
<feature type="region of interest" description="Disordered" evidence="1">
    <location>
        <begin position="76"/>
        <end position="96"/>
    </location>
</feature>
<dbReference type="EMBL" id="JABBWM010000070">
    <property type="protein sequence ID" value="KAG2096317.1"/>
    <property type="molecule type" value="Genomic_DNA"/>
</dbReference>
<feature type="compositionally biased region" description="Low complexity" evidence="1">
    <location>
        <begin position="83"/>
        <end position="95"/>
    </location>
</feature>
<sequence length="122" mass="13558">MFFHGMEAPQPSPMDSLHPHSSANAFLAHLFSLLCGFLPVNDETTELPQPSWPLAVHLRTLLTRLSLLIHRFSPESDAPNELQQPSTSSQSRTSSNNAFEFTSGWKVHQLALLTLPLSTSHQ</sequence>
<gene>
    <name evidence="2" type="ORF">F5147DRAFT_778368</name>
</gene>
<dbReference type="RefSeq" id="XP_041288160.1">
    <property type="nucleotide sequence ID" value="XM_041442124.1"/>
</dbReference>
<evidence type="ECO:0000313" key="3">
    <source>
        <dbReference type="Proteomes" id="UP000823399"/>
    </source>
</evidence>